<dbReference type="EMBL" id="BQKY01000004">
    <property type="protein sequence ID" value="GJN88955.1"/>
    <property type="molecule type" value="Genomic_DNA"/>
</dbReference>
<evidence type="ECO:0000256" key="1">
    <source>
        <dbReference type="SAM" id="MobiDB-lite"/>
    </source>
</evidence>
<evidence type="ECO:0000313" key="4">
    <source>
        <dbReference type="Proteomes" id="UP001342314"/>
    </source>
</evidence>
<sequence>MSNLEDLQAQLLQLIASLPEGANPFEALQGFLWASLAPDVPSSFRVQLIALACCFALTLLFVTSSLAVRIWQRTFWVLHFGDTPRLWRPHFSVSWSIWAVILLVFMEVLVIANIQYFDRNSDPTHYIAWELFAWLPAWYGGFTAAWGISVSFLLHLHTYGHADTMEAIAPYVNGAAITIPTIFTASVVPLCALATHHFSRLMDHFGELDRFLADGAATYTGRFSILSLAPAMPVLEALEAELRPFLRWFKATFAVYAGFAAFLTLILSSVALLYLFSLRRVLQQASSWSAGSNVSSSRTHRSQRKIMRQTYANLAITIGAFSLLGLSFMAVSIAIARDPRGITDATTMQVFTLVPLYAFAVLGLPTSVLLFVRSYDRSSPTSSADGVNVSVHVVSLAEGGAPPPPLPPKDCRKSTVPYASARRALALEMPEDFELVETQRDADVKGGSFDADTKDDLYGHAGAQDLDEYTFPSASLPAKQAKNPSVASLSSITSSPISPPPPPLSLAPRSSQARLSTFSMTESLRADRGSPVAYAFSFEPTPSAAASGRGLAPPVRTPRTPLTPAESLVEGRHWK</sequence>
<reference evidence="3 4" key="1">
    <citation type="submission" date="2021-12" db="EMBL/GenBank/DDBJ databases">
        <title>High titer production of polyol ester of fatty acids by Rhodotorula paludigena BS15 towards product separation-free biomass refinery.</title>
        <authorList>
            <person name="Mano J."/>
            <person name="Ono H."/>
            <person name="Tanaka T."/>
            <person name="Naito K."/>
            <person name="Sushida H."/>
            <person name="Ike M."/>
            <person name="Tokuyasu K."/>
            <person name="Kitaoka M."/>
        </authorList>
    </citation>
    <scope>NUCLEOTIDE SEQUENCE [LARGE SCALE GENOMIC DNA]</scope>
    <source>
        <strain evidence="3 4">BS15</strain>
    </source>
</reference>
<keyword evidence="4" id="KW-1185">Reference proteome</keyword>
<feature type="region of interest" description="Disordered" evidence="1">
    <location>
        <begin position="541"/>
        <end position="575"/>
    </location>
</feature>
<feature type="transmembrane region" description="Helical" evidence="2">
    <location>
        <begin position="168"/>
        <end position="195"/>
    </location>
</feature>
<accession>A0AAV5G8W1</accession>
<protein>
    <recommendedName>
        <fullName evidence="5">Proteophosphoglycan ppg4</fullName>
    </recommendedName>
</protein>
<proteinExistence type="predicted"/>
<keyword evidence="2" id="KW-0472">Membrane</keyword>
<dbReference type="Proteomes" id="UP001342314">
    <property type="component" value="Unassembled WGS sequence"/>
</dbReference>
<organism evidence="3 4">
    <name type="scientific">Rhodotorula paludigena</name>
    <dbReference type="NCBI Taxonomy" id="86838"/>
    <lineage>
        <taxon>Eukaryota</taxon>
        <taxon>Fungi</taxon>
        <taxon>Dikarya</taxon>
        <taxon>Basidiomycota</taxon>
        <taxon>Pucciniomycotina</taxon>
        <taxon>Microbotryomycetes</taxon>
        <taxon>Sporidiobolales</taxon>
        <taxon>Sporidiobolaceae</taxon>
        <taxon>Rhodotorula</taxon>
    </lineage>
</organism>
<dbReference type="AlphaFoldDB" id="A0AAV5G8W1"/>
<name>A0AAV5G8W1_9BASI</name>
<keyword evidence="2" id="KW-1133">Transmembrane helix</keyword>
<feature type="transmembrane region" description="Helical" evidence="2">
    <location>
        <begin position="348"/>
        <end position="372"/>
    </location>
</feature>
<evidence type="ECO:0008006" key="5">
    <source>
        <dbReference type="Google" id="ProtNLM"/>
    </source>
</evidence>
<feature type="transmembrane region" description="Helical" evidence="2">
    <location>
        <begin position="92"/>
        <end position="117"/>
    </location>
</feature>
<evidence type="ECO:0000256" key="2">
    <source>
        <dbReference type="SAM" id="Phobius"/>
    </source>
</evidence>
<feature type="transmembrane region" description="Helical" evidence="2">
    <location>
        <begin position="311"/>
        <end position="336"/>
    </location>
</feature>
<feature type="compositionally biased region" description="Low complexity" evidence="1">
    <location>
        <begin position="487"/>
        <end position="496"/>
    </location>
</feature>
<evidence type="ECO:0000313" key="3">
    <source>
        <dbReference type="EMBL" id="GJN88955.1"/>
    </source>
</evidence>
<feature type="region of interest" description="Disordered" evidence="1">
    <location>
        <begin position="487"/>
        <end position="511"/>
    </location>
</feature>
<feature type="compositionally biased region" description="Low complexity" evidence="1">
    <location>
        <begin position="551"/>
        <end position="565"/>
    </location>
</feature>
<comment type="caution">
    <text evidence="3">The sequence shown here is derived from an EMBL/GenBank/DDBJ whole genome shotgun (WGS) entry which is preliminary data.</text>
</comment>
<gene>
    <name evidence="3" type="ORF">Rhopal_001926-T1</name>
</gene>
<keyword evidence="2" id="KW-0812">Transmembrane</keyword>
<feature type="transmembrane region" description="Helical" evidence="2">
    <location>
        <begin position="253"/>
        <end position="276"/>
    </location>
</feature>
<feature type="transmembrane region" description="Helical" evidence="2">
    <location>
        <begin position="137"/>
        <end position="156"/>
    </location>
</feature>
<feature type="transmembrane region" description="Helical" evidence="2">
    <location>
        <begin position="48"/>
        <end position="71"/>
    </location>
</feature>